<feature type="compositionally biased region" description="Basic and acidic residues" evidence="1">
    <location>
        <begin position="15"/>
        <end position="33"/>
    </location>
</feature>
<evidence type="ECO:0000256" key="1">
    <source>
        <dbReference type="SAM" id="MobiDB-lite"/>
    </source>
</evidence>
<dbReference type="AlphaFoldDB" id="A0AAV5TJ32"/>
<evidence type="ECO:0000313" key="3">
    <source>
        <dbReference type="Proteomes" id="UP001432027"/>
    </source>
</evidence>
<dbReference type="Proteomes" id="UP001432027">
    <property type="component" value="Unassembled WGS sequence"/>
</dbReference>
<organism evidence="2 3">
    <name type="scientific">Pristionchus entomophagus</name>
    <dbReference type="NCBI Taxonomy" id="358040"/>
    <lineage>
        <taxon>Eukaryota</taxon>
        <taxon>Metazoa</taxon>
        <taxon>Ecdysozoa</taxon>
        <taxon>Nematoda</taxon>
        <taxon>Chromadorea</taxon>
        <taxon>Rhabditida</taxon>
        <taxon>Rhabditina</taxon>
        <taxon>Diplogasteromorpha</taxon>
        <taxon>Diplogasteroidea</taxon>
        <taxon>Neodiplogasteridae</taxon>
        <taxon>Pristionchus</taxon>
    </lineage>
</organism>
<protein>
    <submittedName>
        <fullName evidence="2">Uncharacterized protein</fullName>
    </submittedName>
</protein>
<name>A0AAV5TJ32_9BILA</name>
<comment type="caution">
    <text evidence="2">The sequence shown here is derived from an EMBL/GenBank/DDBJ whole genome shotgun (WGS) entry which is preliminary data.</text>
</comment>
<evidence type="ECO:0000313" key="2">
    <source>
        <dbReference type="EMBL" id="GMS94400.1"/>
    </source>
</evidence>
<proteinExistence type="predicted"/>
<dbReference type="EMBL" id="BTSX01000004">
    <property type="protein sequence ID" value="GMS94400.1"/>
    <property type="molecule type" value="Genomic_DNA"/>
</dbReference>
<feature type="compositionally biased region" description="Basic residues" evidence="1">
    <location>
        <begin position="61"/>
        <end position="75"/>
    </location>
</feature>
<sequence length="327" mass="36629">RMTKKKAGVASRAVPETKRDVATPRKADDRLDDVNDENQPVRVEQMEEGEDVFRTPELVSKNKKKSVSTSSKKKKEKEASPRTSANATLAEAAPEEVTGADSDAVDGQDVVNDENLSLRGEQMEKEDDAVFRTPEPVSKNKKKRASTSLTKKTVATPRTSVSSVSSSVRLSSVSSTTSFLTSASESDTEDNVPLVAEEGETAREELARLYMKYKRIYHERGTFNARVDMEFPDLVKPVPDHIPFVHTSNRVRREIEKRKEEIAVRIAKGKTTNAEREKAAAALRRKLYKRSDKKLKRVNDRIANVIPLAEIEKKIEDANKKSEEDES</sequence>
<accession>A0AAV5TJ32</accession>
<reference evidence="2" key="1">
    <citation type="submission" date="2023-10" db="EMBL/GenBank/DDBJ databases">
        <title>Genome assembly of Pristionchus species.</title>
        <authorList>
            <person name="Yoshida K."/>
            <person name="Sommer R.J."/>
        </authorList>
    </citation>
    <scope>NUCLEOTIDE SEQUENCE</scope>
    <source>
        <strain evidence="2">RS0144</strain>
    </source>
</reference>
<keyword evidence="3" id="KW-1185">Reference proteome</keyword>
<feature type="region of interest" description="Disordered" evidence="1">
    <location>
        <begin position="1"/>
        <end position="161"/>
    </location>
</feature>
<feature type="non-terminal residue" evidence="2">
    <location>
        <position position="1"/>
    </location>
</feature>
<gene>
    <name evidence="2" type="ORF">PENTCL1PPCAC_16575</name>
</gene>